<evidence type="ECO:0000313" key="2">
    <source>
        <dbReference type="Proteomes" id="UP000746535"/>
    </source>
</evidence>
<comment type="caution">
    <text evidence="1">The sequence shown here is derived from an EMBL/GenBank/DDBJ whole genome shotgun (WGS) entry which is preliminary data.</text>
</comment>
<dbReference type="EMBL" id="JAAVJI010000004">
    <property type="protein sequence ID" value="NJP01264.1"/>
    <property type="molecule type" value="Genomic_DNA"/>
</dbReference>
<proteinExistence type="predicted"/>
<accession>A0ABX0YGE4</accession>
<organism evidence="1 2">
    <name type="scientific">Pseudomonas quercus</name>
    <dbReference type="NCBI Taxonomy" id="2722792"/>
    <lineage>
        <taxon>Bacteria</taxon>
        <taxon>Pseudomonadati</taxon>
        <taxon>Pseudomonadota</taxon>
        <taxon>Gammaproteobacteria</taxon>
        <taxon>Pseudomonadales</taxon>
        <taxon>Pseudomonadaceae</taxon>
        <taxon>Pseudomonas</taxon>
    </lineage>
</organism>
<evidence type="ECO:0000313" key="1">
    <source>
        <dbReference type="EMBL" id="NJP01264.1"/>
    </source>
</evidence>
<gene>
    <name evidence="1" type="ORF">HBH25_10360</name>
</gene>
<name>A0ABX0YGE4_9PSED</name>
<dbReference type="Proteomes" id="UP000746535">
    <property type="component" value="Unassembled WGS sequence"/>
</dbReference>
<protein>
    <submittedName>
        <fullName evidence="1">Uncharacterized protein</fullName>
    </submittedName>
</protein>
<reference evidence="1 2" key="1">
    <citation type="submission" date="2020-03" db="EMBL/GenBank/DDBJ databases">
        <authorList>
            <person name="Wang L."/>
            <person name="He N."/>
            <person name="Li Y."/>
            <person name="Fang Y."/>
            <person name="Zhang F."/>
        </authorList>
    </citation>
    <scope>NUCLEOTIDE SEQUENCE [LARGE SCALE GENOMIC DNA]</scope>
    <source>
        <strain evidence="2">hsmgli-8</strain>
    </source>
</reference>
<dbReference type="RefSeq" id="WP_168083826.1">
    <property type="nucleotide sequence ID" value="NZ_JAAVJI010000004.1"/>
</dbReference>
<keyword evidence="2" id="KW-1185">Reference proteome</keyword>
<sequence length="113" mass="12450">MIVHTVPAFEWGRAAHPKLSVYFDNPKTGEGAPESGALMRYATLVAALRNLDGVTDGFVEIENFNSDILEILSPADGVYTVIYDRRDECQHSFADTLKALSRFCGMDSGRPPK</sequence>